<reference evidence="2" key="1">
    <citation type="submission" date="2010-08" db="EMBL/GenBank/DDBJ databases">
        <authorList>
            <consortium name="Caenorhabditis japonica Sequencing Consortium"/>
            <person name="Wilson R.K."/>
        </authorList>
    </citation>
    <scope>NUCLEOTIDE SEQUENCE [LARGE SCALE GENOMIC DNA]</scope>
    <source>
        <strain evidence="2">DF5081</strain>
    </source>
</reference>
<dbReference type="AlphaFoldDB" id="A0A8R1IL95"/>
<organism evidence="1 2">
    <name type="scientific">Caenorhabditis japonica</name>
    <dbReference type="NCBI Taxonomy" id="281687"/>
    <lineage>
        <taxon>Eukaryota</taxon>
        <taxon>Metazoa</taxon>
        <taxon>Ecdysozoa</taxon>
        <taxon>Nematoda</taxon>
        <taxon>Chromadorea</taxon>
        <taxon>Rhabditida</taxon>
        <taxon>Rhabditina</taxon>
        <taxon>Rhabditomorpha</taxon>
        <taxon>Rhabditoidea</taxon>
        <taxon>Rhabditidae</taxon>
        <taxon>Peloderinae</taxon>
        <taxon>Caenorhabditis</taxon>
    </lineage>
</organism>
<keyword evidence="2" id="KW-1185">Reference proteome</keyword>
<dbReference type="Gene3D" id="3.10.180.10">
    <property type="entry name" value="2,3-Dihydroxybiphenyl 1,2-Dioxygenase, domain 1"/>
    <property type="match status" value="1"/>
</dbReference>
<dbReference type="PANTHER" id="PTHR46466">
    <property type="entry name" value="GLYOXALASE DOMAIN-CONTAINING PROTEIN 4"/>
    <property type="match status" value="1"/>
</dbReference>
<dbReference type="InterPro" id="IPR029068">
    <property type="entry name" value="Glyas_Bleomycin-R_OHBP_Dase"/>
</dbReference>
<evidence type="ECO:0000313" key="1">
    <source>
        <dbReference type="EnsemblMetazoa" id="CJA38568a.1"/>
    </source>
</evidence>
<reference evidence="1" key="2">
    <citation type="submission" date="2022-06" db="UniProtKB">
        <authorList>
            <consortium name="EnsemblMetazoa"/>
        </authorList>
    </citation>
    <scope>IDENTIFICATION</scope>
    <source>
        <strain evidence="1">DF5081</strain>
    </source>
</reference>
<dbReference type="Pfam" id="PF21701">
    <property type="entry name" value="GLOD4_C"/>
    <property type="match status" value="1"/>
</dbReference>
<name>A0A8R1IL95_CAEJA</name>
<dbReference type="InterPro" id="IPR043193">
    <property type="entry name" value="GLOD4"/>
</dbReference>
<accession>A0A8R1IL95</accession>
<dbReference type="EnsemblMetazoa" id="CJA38568a.1">
    <property type="protein sequence ID" value="CJA38568a.1"/>
    <property type="gene ID" value="WBGene00214415"/>
</dbReference>
<dbReference type="Proteomes" id="UP000005237">
    <property type="component" value="Unassembled WGS sequence"/>
</dbReference>
<evidence type="ECO:0000313" key="2">
    <source>
        <dbReference type="Proteomes" id="UP000005237"/>
    </source>
</evidence>
<dbReference type="PANTHER" id="PTHR46466:SF1">
    <property type="entry name" value="GLYOXALASE DOMAIN-CONTAINING PROTEIN 4"/>
    <property type="match status" value="1"/>
</dbReference>
<proteinExistence type="predicted"/>
<sequence>MFMNTASEWYYIGYGIQIGLQSLQDSVKSAGGKIINELVTLPTPGKADVQVVILADPDDHEICFVGDEGFRALSKVDESAEKELREQIKKM</sequence>
<evidence type="ECO:0008006" key="3">
    <source>
        <dbReference type="Google" id="ProtNLM"/>
    </source>
</evidence>
<protein>
    <recommendedName>
        <fullName evidence="3">Glyoxalase domain-containing protein 4</fullName>
    </recommendedName>
</protein>